<name>A0A540MLK6_MALBA</name>
<accession>A0A540MLK6</accession>
<dbReference type="NCBIfam" id="TIGR00756">
    <property type="entry name" value="PPR"/>
    <property type="match status" value="1"/>
</dbReference>
<feature type="repeat" description="PPR" evidence="3">
    <location>
        <begin position="23"/>
        <end position="57"/>
    </location>
</feature>
<reference evidence="4 5" key="1">
    <citation type="journal article" date="2019" name="G3 (Bethesda)">
        <title>Sequencing of a Wild Apple (Malus baccata) Genome Unravels the Differences Between Cultivated and Wild Apple Species Regarding Disease Resistance and Cold Tolerance.</title>
        <authorList>
            <person name="Chen X."/>
        </authorList>
    </citation>
    <scope>NUCLEOTIDE SEQUENCE [LARGE SCALE GENOMIC DNA]</scope>
    <source>
        <strain evidence="5">cv. Shandingzi</strain>
        <tissue evidence="4">Leaves</tissue>
    </source>
</reference>
<evidence type="ECO:0000313" key="4">
    <source>
        <dbReference type="EMBL" id="TQD99695.1"/>
    </source>
</evidence>
<organism evidence="4 5">
    <name type="scientific">Malus baccata</name>
    <name type="common">Siberian crab apple</name>
    <name type="synonym">Pyrus baccata</name>
    <dbReference type="NCBI Taxonomy" id="106549"/>
    <lineage>
        <taxon>Eukaryota</taxon>
        <taxon>Viridiplantae</taxon>
        <taxon>Streptophyta</taxon>
        <taxon>Embryophyta</taxon>
        <taxon>Tracheophyta</taxon>
        <taxon>Spermatophyta</taxon>
        <taxon>Magnoliopsida</taxon>
        <taxon>eudicotyledons</taxon>
        <taxon>Gunneridae</taxon>
        <taxon>Pentapetalae</taxon>
        <taxon>rosids</taxon>
        <taxon>fabids</taxon>
        <taxon>Rosales</taxon>
        <taxon>Rosaceae</taxon>
        <taxon>Amygdaloideae</taxon>
        <taxon>Maleae</taxon>
        <taxon>Malus</taxon>
    </lineage>
</organism>
<comment type="caution">
    <text evidence="4">The sequence shown here is derived from an EMBL/GenBank/DDBJ whole genome shotgun (WGS) entry which is preliminary data.</text>
</comment>
<gene>
    <name evidence="4" type="ORF">C1H46_014699</name>
</gene>
<dbReference type="STRING" id="106549.A0A540MLK6"/>
<dbReference type="AlphaFoldDB" id="A0A540MLK6"/>
<evidence type="ECO:0000256" key="3">
    <source>
        <dbReference type="PROSITE-ProRule" id="PRU00708"/>
    </source>
</evidence>
<evidence type="ECO:0000256" key="2">
    <source>
        <dbReference type="ARBA" id="ARBA00022737"/>
    </source>
</evidence>
<evidence type="ECO:0000313" key="5">
    <source>
        <dbReference type="Proteomes" id="UP000315295"/>
    </source>
</evidence>
<dbReference type="Gene3D" id="1.25.40.10">
    <property type="entry name" value="Tetratricopeptide repeat domain"/>
    <property type="match status" value="1"/>
</dbReference>
<evidence type="ECO:0000256" key="1">
    <source>
        <dbReference type="ARBA" id="ARBA00007626"/>
    </source>
</evidence>
<evidence type="ECO:0008006" key="6">
    <source>
        <dbReference type="Google" id="ProtNLM"/>
    </source>
</evidence>
<sequence>MGAAFKLGLRLYGEMLRIGFDPDVFTYTALIRGHCVGGNMKEAEEHFTKIQKSDLPIDHVPYRILFKEYC</sequence>
<protein>
    <recommendedName>
        <fullName evidence="6">Pentacotripeptide-repeat region of PRORP domain-containing protein</fullName>
    </recommendedName>
</protein>
<dbReference type="Proteomes" id="UP000315295">
    <property type="component" value="Unassembled WGS sequence"/>
</dbReference>
<dbReference type="PANTHER" id="PTHR47941">
    <property type="entry name" value="PENTATRICOPEPTIDE REPEAT-CONTAINING PROTEIN 3, MITOCHONDRIAL"/>
    <property type="match status" value="1"/>
</dbReference>
<comment type="similarity">
    <text evidence="1">Belongs to the PPR family. P subfamily.</text>
</comment>
<dbReference type="PROSITE" id="PS51375">
    <property type="entry name" value="PPR"/>
    <property type="match status" value="1"/>
</dbReference>
<keyword evidence="5" id="KW-1185">Reference proteome</keyword>
<dbReference type="Pfam" id="PF13041">
    <property type="entry name" value="PPR_2"/>
    <property type="match status" value="1"/>
</dbReference>
<keyword evidence="2" id="KW-0677">Repeat</keyword>
<dbReference type="EMBL" id="VIEB01000230">
    <property type="protein sequence ID" value="TQD99695.1"/>
    <property type="molecule type" value="Genomic_DNA"/>
</dbReference>
<dbReference type="InterPro" id="IPR002885">
    <property type="entry name" value="PPR_rpt"/>
</dbReference>
<dbReference type="InterPro" id="IPR011990">
    <property type="entry name" value="TPR-like_helical_dom_sf"/>
</dbReference>
<proteinExistence type="inferred from homology"/>